<organism evidence="1 2">
    <name type="scientific">Candida maltosa (strain Xu316)</name>
    <name type="common">Yeast</name>
    <dbReference type="NCBI Taxonomy" id="1245528"/>
    <lineage>
        <taxon>Eukaryota</taxon>
        <taxon>Fungi</taxon>
        <taxon>Dikarya</taxon>
        <taxon>Ascomycota</taxon>
        <taxon>Saccharomycotina</taxon>
        <taxon>Pichiomycetes</taxon>
        <taxon>Debaryomycetaceae</taxon>
        <taxon>Candida/Lodderomyces clade</taxon>
        <taxon>Candida</taxon>
    </lineage>
</organism>
<comment type="caution">
    <text evidence="1">The sequence shown here is derived from an EMBL/GenBank/DDBJ whole genome shotgun (WGS) entry which is preliminary data.</text>
</comment>
<reference evidence="1 2" key="1">
    <citation type="submission" date="2013-02" db="EMBL/GenBank/DDBJ databases">
        <title>Genome sequence of Candida maltosa Xu316, a potential industrial strain for xylitol and ethanol production.</title>
        <authorList>
            <person name="Yu J."/>
            <person name="Wang Q."/>
            <person name="Geng X."/>
            <person name="Bao W."/>
            <person name="He P."/>
            <person name="Cai J."/>
        </authorList>
    </citation>
    <scope>NUCLEOTIDE SEQUENCE [LARGE SCALE GENOMIC DNA]</scope>
    <source>
        <strain evidence="2">Xu316</strain>
    </source>
</reference>
<name>M3JXL8_CANMX</name>
<evidence type="ECO:0000313" key="2">
    <source>
        <dbReference type="Proteomes" id="UP000011777"/>
    </source>
</evidence>
<protein>
    <submittedName>
        <fullName evidence="1">Uncharacterized protein</fullName>
    </submittedName>
</protein>
<dbReference type="AlphaFoldDB" id="M3JXL8"/>
<proteinExistence type="predicted"/>
<accession>M3JXL8</accession>
<gene>
    <name evidence="1" type="ORF">G210_1888</name>
</gene>
<dbReference type="EMBL" id="AOGT01001438">
    <property type="protein sequence ID" value="EMG47700.1"/>
    <property type="molecule type" value="Genomic_DNA"/>
</dbReference>
<evidence type="ECO:0000313" key="1">
    <source>
        <dbReference type="EMBL" id="EMG47700.1"/>
    </source>
</evidence>
<dbReference type="Proteomes" id="UP000011777">
    <property type="component" value="Unassembled WGS sequence"/>
</dbReference>
<dbReference type="HOGENOM" id="CLU_3359608_0_0_1"/>
<sequence>MYLQARKLRDLCEFMRRFEPRCHSLKVTLLQFEMDA</sequence>
<keyword evidence="2" id="KW-1185">Reference proteome</keyword>